<feature type="compositionally biased region" description="Basic residues" evidence="1">
    <location>
        <begin position="226"/>
        <end position="236"/>
    </location>
</feature>
<accession>A0A9P9J6N8</accession>
<proteinExistence type="predicted"/>
<comment type="caution">
    <text evidence="2">The sequence shown here is derived from an EMBL/GenBank/DDBJ whole genome shotgun (WGS) entry which is preliminary data.</text>
</comment>
<keyword evidence="3" id="KW-1185">Reference proteome</keyword>
<evidence type="ECO:0000256" key="1">
    <source>
        <dbReference type="SAM" id="MobiDB-lite"/>
    </source>
</evidence>
<feature type="compositionally biased region" description="Low complexity" evidence="1">
    <location>
        <begin position="257"/>
        <end position="283"/>
    </location>
</feature>
<dbReference type="Proteomes" id="UP000717696">
    <property type="component" value="Unassembled WGS sequence"/>
</dbReference>
<feature type="compositionally biased region" description="Low complexity" evidence="1">
    <location>
        <begin position="298"/>
        <end position="323"/>
    </location>
</feature>
<feature type="compositionally biased region" description="Basic residues" evidence="1">
    <location>
        <begin position="324"/>
        <end position="341"/>
    </location>
</feature>
<dbReference type="EMBL" id="JAGMUU010000006">
    <property type="protein sequence ID" value="KAH7150273.1"/>
    <property type="molecule type" value="Genomic_DNA"/>
</dbReference>
<evidence type="ECO:0000313" key="3">
    <source>
        <dbReference type="Proteomes" id="UP000717696"/>
    </source>
</evidence>
<reference evidence="2" key="1">
    <citation type="journal article" date="2021" name="Nat. Commun.">
        <title>Genetic determinants of endophytism in the Arabidopsis root mycobiome.</title>
        <authorList>
            <person name="Mesny F."/>
            <person name="Miyauchi S."/>
            <person name="Thiergart T."/>
            <person name="Pickel B."/>
            <person name="Atanasova L."/>
            <person name="Karlsson M."/>
            <person name="Huettel B."/>
            <person name="Barry K.W."/>
            <person name="Haridas S."/>
            <person name="Chen C."/>
            <person name="Bauer D."/>
            <person name="Andreopoulos W."/>
            <person name="Pangilinan J."/>
            <person name="LaButti K."/>
            <person name="Riley R."/>
            <person name="Lipzen A."/>
            <person name="Clum A."/>
            <person name="Drula E."/>
            <person name="Henrissat B."/>
            <person name="Kohler A."/>
            <person name="Grigoriev I.V."/>
            <person name="Martin F.M."/>
            <person name="Hacquard S."/>
        </authorList>
    </citation>
    <scope>NUCLEOTIDE SEQUENCE</scope>
    <source>
        <strain evidence="2">MPI-CAGE-AT-0021</strain>
    </source>
</reference>
<evidence type="ECO:0000313" key="2">
    <source>
        <dbReference type="EMBL" id="KAH7150273.1"/>
    </source>
</evidence>
<dbReference type="AlphaFoldDB" id="A0A9P9J6N8"/>
<sequence length="349" mass="38915">MGPMERYVTMYVAVWVRDDGEAWCCWRPDRHQTRCVCFCLFPRPLEPSPRVACPSSRTQLTNHSRRPHVLSVSTARTPSVAGRQKGGRGWPQEQRKQGLKNLFPSPSSPRVPQGNDGVTLAFARACAKKKKKEKGRVHRQNAFLAPSSVRAIVREVSRTRACCQRRSPPSGETRLRTREDERRKRRRTKREALSGGCESLGVQIQRLWNPTTTTWTIIKPTTTSTHLRKQCAHTHSSKSSAHAPRAQHARKCRAAGASWPASTSTALTSSTPSTTWAPPATTSGACTARGPPRPCTVPATPSMRSASSRTTSARRTWPASSAPRRARRRARAGRLLGRHRWFSSSSSRW</sequence>
<name>A0A9P9J6N8_9HYPO</name>
<gene>
    <name evidence="2" type="ORF">B0J13DRAFT_286232</name>
</gene>
<protein>
    <submittedName>
        <fullName evidence="2">Uncharacterized protein</fullName>
    </submittedName>
</protein>
<feature type="region of interest" description="Disordered" evidence="1">
    <location>
        <begin position="56"/>
        <end position="116"/>
    </location>
</feature>
<feature type="compositionally biased region" description="Basic and acidic residues" evidence="1">
    <location>
        <begin position="173"/>
        <end position="182"/>
    </location>
</feature>
<feature type="region of interest" description="Disordered" evidence="1">
    <location>
        <begin position="223"/>
        <end position="349"/>
    </location>
</feature>
<feature type="region of interest" description="Disordered" evidence="1">
    <location>
        <begin position="161"/>
        <end position="194"/>
    </location>
</feature>
<organism evidence="2 3">
    <name type="scientific">Dactylonectria estremocensis</name>
    <dbReference type="NCBI Taxonomy" id="1079267"/>
    <lineage>
        <taxon>Eukaryota</taxon>
        <taxon>Fungi</taxon>
        <taxon>Dikarya</taxon>
        <taxon>Ascomycota</taxon>
        <taxon>Pezizomycotina</taxon>
        <taxon>Sordariomycetes</taxon>
        <taxon>Hypocreomycetidae</taxon>
        <taxon>Hypocreales</taxon>
        <taxon>Nectriaceae</taxon>
        <taxon>Dactylonectria</taxon>
    </lineage>
</organism>